<comment type="caution">
    <text evidence="1">The sequence shown here is derived from an EMBL/GenBank/DDBJ whole genome shotgun (WGS) entry which is preliminary data.</text>
</comment>
<accession>A0AAE3IJM5</accession>
<protein>
    <submittedName>
        <fullName evidence="1">Uncharacterized protein</fullName>
    </submittedName>
</protein>
<organism evidence="1 2">
    <name type="scientific">Hominimerdicola aceti</name>
    <dbReference type="NCBI Taxonomy" id="2981726"/>
    <lineage>
        <taxon>Bacteria</taxon>
        <taxon>Bacillati</taxon>
        <taxon>Bacillota</taxon>
        <taxon>Clostridia</taxon>
        <taxon>Eubacteriales</taxon>
        <taxon>Oscillospiraceae</taxon>
        <taxon>Hominimerdicola</taxon>
    </lineage>
</organism>
<gene>
    <name evidence="1" type="ORF">OCV57_06880</name>
</gene>
<sequence length="105" mass="11775">MKTTIVGWTKKKAFNGVIEGKQINSPEKVVFQLLQEVDNPDCHGKMVDTLKIPTENAIRLNGNSEDFNKLLGCDVMLNYQIFNGRSQLVDITVINADGTLHRNTK</sequence>
<dbReference type="EMBL" id="JAOQJZ010000005">
    <property type="protein sequence ID" value="MCU6705647.1"/>
    <property type="molecule type" value="Genomic_DNA"/>
</dbReference>
<evidence type="ECO:0000313" key="2">
    <source>
        <dbReference type="Proteomes" id="UP001208131"/>
    </source>
</evidence>
<keyword evidence="2" id="KW-1185">Reference proteome</keyword>
<name>A0AAE3IJM5_9FIRM</name>
<dbReference type="Proteomes" id="UP001208131">
    <property type="component" value="Unassembled WGS sequence"/>
</dbReference>
<evidence type="ECO:0000313" key="1">
    <source>
        <dbReference type="EMBL" id="MCU6705647.1"/>
    </source>
</evidence>
<proteinExistence type="predicted"/>
<reference evidence="1 2" key="1">
    <citation type="journal article" date="2021" name="ISME Commun">
        <title>Automated analysis of genomic sequences facilitates high-throughput and comprehensive description of bacteria.</title>
        <authorList>
            <person name="Hitch T.C.A."/>
        </authorList>
    </citation>
    <scope>NUCLEOTIDE SEQUENCE [LARGE SCALE GENOMIC DNA]</scope>
    <source>
        <strain evidence="1 2">Sanger_31</strain>
    </source>
</reference>
<dbReference type="AlphaFoldDB" id="A0AAE3IJM5"/>
<dbReference type="RefSeq" id="WP_117859490.1">
    <property type="nucleotide sequence ID" value="NZ_JAOQJZ010000005.1"/>
</dbReference>